<dbReference type="KEGG" id="tsin:OXH18_14550"/>
<protein>
    <submittedName>
        <fullName evidence="2">Uncharacterized protein</fullName>
    </submittedName>
</protein>
<organism evidence="2 3">
    <name type="scientific">Thermocoleostomius sinensis A174</name>
    <dbReference type="NCBI Taxonomy" id="2016057"/>
    <lineage>
        <taxon>Bacteria</taxon>
        <taxon>Bacillati</taxon>
        <taxon>Cyanobacteriota</taxon>
        <taxon>Cyanophyceae</taxon>
        <taxon>Oculatellales</taxon>
        <taxon>Oculatellaceae</taxon>
        <taxon>Thermocoleostomius</taxon>
    </lineage>
</organism>
<feature type="compositionally biased region" description="Low complexity" evidence="1">
    <location>
        <begin position="39"/>
        <end position="58"/>
    </location>
</feature>
<dbReference type="RefSeq" id="WP_268607817.1">
    <property type="nucleotide sequence ID" value="NZ_CP113797.1"/>
</dbReference>
<reference evidence="2" key="1">
    <citation type="submission" date="2022-12" db="EMBL/GenBank/DDBJ databases">
        <title>Polyphasic identification of a Novel Hot-Spring Cyanobacterium Ocullathermofonsia sinensis gen nov. sp. nov. and Genomic Insights on its Adaptations to the Thermal Habitat.</title>
        <authorList>
            <person name="Daroch M."/>
            <person name="Tang J."/>
            <person name="Jiang Y."/>
        </authorList>
    </citation>
    <scope>NUCLEOTIDE SEQUENCE</scope>
    <source>
        <strain evidence="2">PKUAC-SCTA174</strain>
    </source>
</reference>
<proteinExistence type="predicted"/>
<gene>
    <name evidence="2" type="ORF">OXH18_14550</name>
</gene>
<name>A0A9E8Z8S6_9CYAN</name>
<dbReference type="Proteomes" id="UP001163152">
    <property type="component" value="Chromosome"/>
</dbReference>
<dbReference type="EMBL" id="CP113797">
    <property type="protein sequence ID" value="WAL58402.1"/>
    <property type="molecule type" value="Genomic_DNA"/>
</dbReference>
<feature type="region of interest" description="Disordered" evidence="1">
    <location>
        <begin position="36"/>
        <end position="67"/>
    </location>
</feature>
<accession>A0A9E8Z8S6</accession>
<keyword evidence="3" id="KW-1185">Reference proteome</keyword>
<sequence>MKVHADLSNNHLWISQTASSSISQFIRAVHSWRNPIHHLPTTNAPSSSSPPLSNSQPLTPIPNKILDDRDTAPDVAVKWIADCSPNNSKIHDFQ</sequence>
<evidence type="ECO:0000313" key="2">
    <source>
        <dbReference type="EMBL" id="WAL58402.1"/>
    </source>
</evidence>
<evidence type="ECO:0000256" key="1">
    <source>
        <dbReference type="SAM" id="MobiDB-lite"/>
    </source>
</evidence>
<evidence type="ECO:0000313" key="3">
    <source>
        <dbReference type="Proteomes" id="UP001163152"/>
    </source>
</evidence>
<dbReference type="AlphaFoldDB" id="A0A9E8Z8S6"/>